<sequence length="134" mass="14836">MSATLATTQSEAITGAVLAQFIGTTRYYRYTMGLILTDGAAYLARNGAAWLLDIVASARLVPAVRRAEFECWTLRVDLTKQCAEVVCTDGNGEREANILYRQHLDYTDFPLAELKLYVVADSDLGKVVMLTSEY</sequence>
<feature type="domain" description="DUF6876" evidence="1">
    <location>
        <begin position="16"/>
        <end position="134"/>
    </location>
</feature>
<protein>
    <recommendedName>
        <fullName evidence="1">DUF6876 domain-containing protein</fullName>
    </recommendedName>
</protein>
<organism evidence="2 3">
    <name type="scientific">Acetobacter ghanensis</name>
    <dbReference type="NCBI Taxonomy" id="431306"/>
    <lineage>
        <taxon>Bacteria</taxon>
        <taxon>Pseudomonadati</taxon>
        <taxon>Pseudomonadota</taxon>
        <taxon>Alphaproteobacteria</taxon>
        <taxon>Acetobacterales</taxon>
        <taxon>Acetobacteraceae</taxon>
        <taxon>Acetobacter</taxon>
    </lineage>
</organism>
<evidence type="ECO:0000313" key="3">
    <source>
        <dbReference type="Proteomes" id="UP000068250"/>
    </source>
</evidence>
<dbReference type="AlphaFoldDB" id="A0A0U5G1A2"/>
<dbReference type="InterPro" id="IPR049241">
    <property type="entry name" value="DUF6876"/>
</dbReference>
<reference evidence="3" key="1">
    <citation type="submission" date="2014-09" db="EMBL/GenBank/DDBJ databases">
        <authorList>
            <person name="Illeghems K.G."/>
        </authorList>
    </citation>
    <scope>NUCLEOTIDE SEQUENCE [LARGE SCALE GENOMIC DNA]</scope>
    <source>
        <strain evidence="3">LMG 23848T</strain>
        <plasmid evidence="3">1P</plasmid>
    </source>
</reference>
<dbReference type="PATRIC" id="fig|431306.5.peg.2743"/>
<dbReference type="EMBL" id="LN609303">
    <property type="protein sequence ID" value="CEF57334.1"/>
    <property type="molecule type" value="Genomic_DNA"/>
</dbReference>
<dbReference type="RefSeq" id="WP_231946160.1">
    <property type="nucleotide sequence ID" value="NZ_LN609303.1"/>
</dbReference>
<proteinExistence type="predicted"/>
<dbReference type="Proteomes" id="UP000068250">
    <property type="component" value="Plasmid 1P"/>
</dbReference>
<gene>
    <name evidence="2" type="ORF">AGA_1P23</name>
</gene>
<geneLocation type="plasmid" evidence="3">
    <name>1P</name>
</geneLocation>
<accession>A0A0U5G1A2</accession>
<evidence type="ECO:0000259" key="1">
    <source>
        <dbReference type="Pfam" id="PF21781"/>
    </source>
</evidence>
<dbReference type="Pfam" id="PF21781">
    <property type="entry name" value="DUF6876"/>
    <property type="match status" value="1"/>
</dbReference>
<name>A0A0U5G1A2_9PROT</name>
<evidence type="ECO:0000313" key="2">
    <source>
        <dbReference type="EMBL" id="CEF57334.1"/>
    </source>
</evidence>